<evidence type="ECO:0000256" key="8">
    <source>
        <dbReference type="RuleBase" id="RU363032"/>
    </source>
</evidence>
<feature type="transmembrane region" description="Helical" evidence="8">
    <location>
        <begin position="58"/>
        <end position="79"/>
    </location>
</feature>
<keyword evidence="5" id="KW-0029">Amino-acid transport</keyword>
<dbReference type="GO" id="GO:0006865">
    <property type="term" value="P:amino acid transport"/>
    <property type="evidence" value="ECO:0007669"/>
    <property type="project" value="UniProtKB-KW"/>
</dbReference>
<evidence type="ECO:0000256" key="5">
    <source>
        <dbReference type="ARBA" id="ARBA00022970"/>
    </source>
</evidence>
<evidence type="ECO:0000256" key="1">
    <source>
        <dbReference type="ARBA" id="ARBA00004651"/>
    </source>
</evidence>
<dbReference type="GO" id="GO:0043190">
    <property type="term" value="C:ATP-binding cassette (ABC) transporter complex"/>
    <property type="evidence" value="ECO:0007669"/>
    <property type="project" value="InterPro"/>
</dbReference>
<evidence type="ECO:0000256" key="6">
    <source>
        <dbReference type="ARBA" id="ARBA00022989"/>
    </source>
</evidence>
<feature type="transmembrane region" description="Helical" evidence="8">
    <location>
        <begin position="155"/>
        <end position="176"/>
    </location>
</feature>
<evidence type="ECO:0000256" key="3">
    <source>
        <dbReference type="ARBA" id="ARBA00022475"/>
    </source>
</evidence>
<keyword evidence="11" id="KW-1185">Reference proteome</keyword>
<evidence type="ECO:0000313" key="10">
    <source>
        <dbReference type="EMBL" id="SDG98182.1"/>
    </source>
</evidence>
<dbReference type="STRING" id="1121419.SAMN05443529_108115"/>
<dbReference type="EMBL" id="FNCP01000008">
    <property type="protein sequence ID" value="SDG98182.1"/>
    <property type="molecule type" value="Genomic_DNA"/>
</dbReference>
<dbReference type="Proteomes" id="UP000198656">
    <property type="component" value="Unassembled WGS sequence"/>
</dbReference>
<feature type="transmembrane region" description="Helical" evidence="8">
    <location>
        <begin position="182"/>
        <end position="198"/>
    </location>
</feature>
<dbReference type="GO" id="GO:0022857">
    <property type="term" value="F:transmembrane transporter activity"/>
    <property type="evidence" value="ECO:0007669"/>
    <property type="project" value="InterPro"/>
</dbReference>
<feature type="domain" description="ABC transmembrane type-1" evidence="9">
    <location>
        <begin position="13"/>
        <end position="201"/>
    </location>
</feature>
<dbReference type="RefSeq" id="WP_092332482.1">
    <property type="nucleotide sequence ID" value="NZ_FNCP01000008.1"/>
</dbReference>
<dbReference type="CDD" id="cd06261">
    <property type="entry name" value="TM_PBP2"/>
    <property type="match status" value="1"/>
</dbReference>
<gene>
    <name evidence="10" type="ORF">SAMN05443529_108115</name>
</gene>
<dbReference type="NCBIfam" id="TIGR01726">
    <property type="entry name" value="HEQRo_perm_3TM"/>
    <property type="match status" value="1"/>
</dbReference>
<keyword evidence="7 8" id="KW-0472">Membrane</keyword>
<dbReference type="InterPro" id="IPR000515">
    <property type="entry name" value="MetI-like"/>
</dbReference>
<dbReference type="InterPro" id="IPR035906">
    <property type="entry name" value="MetI-like_sf"/>
</dbReference>
<dbReference type="InterPro" id="IPR010065">
    <property type="entry name" value="AA_ABC_transptr_permease_3TM"/>
</dbReference>
<comment type="subcellular location">
    <subcellularLocation>
        <location evidence="1 8">Cell membrane</location>
        <topology evidence="1 8">Multi-pass membrane protein</topology>
    </subcellularLocation>
</comment>
<dbReference type="PANTHER" id="PTHR30614">
    <property type="entry name" value="MEMBRANE COMPONENT OF AMINO ACID ABC TRANSPORTER"/>
    <property type="match status" value="1"/>
</dbReference>
<protein>
    <submittedName>
        <fullName evidence="10">Polar amino acid transport system permease protein</fullName>
    </submittedName>
</protein>
<feature type="transmembrane region" description="Helical" evidence="8">
    <location>
        <begin position="15"/>
        <end position="37"/>
    </location>
</feature>
<reference evidence="11" key="1">
    <citation type="submission" date="2016-10" db="EMBL/GenBank/DDBJ databases">
        <authorList>
            <person name="Varghese N."/>
            <person name="Submissions S."/>
        </authorList>
    </citation>
    <scope>NUCLEOTIDE SEQUENCE [LARGE SCALE GENOMIC DNA]</scope>
    <source>
        <strain evidence="11">DSM 8344</strain>
    </source>
</reference>
<keyword evidence="3" id="KW-1003">Cell membrane</keyword>
<organism evidence="10 11">
    <name type="scientific">Desulfosporosinus hippei DSM 8344</name>
    <dbReference type="NCBI Taxonomy" id="1121419"/>
    <lineage>
        <taxon>Bacteria</taxon>
        <taxon>Bacillati</taxon>
        <taxon>Bacillota</taxon>
        <taxon>Clostridia</taxon>
        <taxon>Eubacteriales</taxon>
        <taxon>Desulfitobacteriaceae</taxon>
        <taxon>Desulfosporosinus</taxon>
    </lineage>
</organism>
<evidence type="ECO:0000256" key="2">
    <source>
        <dbReference type="ARBA" id="ARBA00022448"/>
    </source>
</evidence>
<keyword evidence="2 8" id="KW-0813">Transport</keyword>
<proteinExistence type="inferred from homology"/>
<evidence type="ECO:0000259" key="9">
    <source>
        <dbReference type="PROSITE" id="PS50928"/>
    </source>
</evidence>
<dbReference type="InterPro" id="IPR043429">
    <property type="entry name" value="ArtM/GltK/GlnP/TcyL/YhdX-like"/>
</dbReference>
<dbReference type="OrthoDB" id="9787841at2"/>
<name>A0A1G7YNR6_9FIRM</name>
<dbReference type="PANTHER" id="PTHR30614:SF0">
    <property type="entry name" value="L-CYSTINE TRANSPORT SYSTEM PERMEASE PROTEIN TCYL"/>
    <property type="match status" value="1"/>
</dbReference>
<sequence>MWFDILPSFWEGAKITIQLTLFSAVIAFFLAFLAGFGRLSKIKAVRFLAATYVEIFRGTSLFVQLFWIYFALPLFGIMLPKMLAGVLALSLNAGAYGSEIVRSTIISVPKGQTEAAIALNMTPWQRTWLVILPQALVMMLPAFGNLIIEMLKGTALVSLVTLADLTFVATVLNSSIMRPTEIFSVLLVIYFVISLPFTRGIRWIEHRLSAGRY</sequence>
<dbReference type="InterPro" id="IPR014342">
    <property type="entry name" value="Ectoine_EhuC"/>
</dbReference>
<dbReference type="SUPFAM" id="SSF161098">
    <property type="entry name" value="MetI-like"/>
    <property type="match status" value="1"/>
</dbReference>
<comment type="similarity">
    <text evidence="8">Belongs to the binding-protein-dependent transport system permease family.</text>
</comment>
<keyword evidence="4 8" id="KW-0812">Transmembrane</keyword>
<dbReference type="Pfam" id="PF00528">
    <property type="entry name" value="BPD_transp_1"/>
    <property type="match status" value="1"/>
</dbReference>
<evidence type="ECO:0000313" key="11">
    <source>
        <dbReference type="Proteomes" id="UP000198656"/>
    </source>
</evidence>
<evidence type="ECO:0000256" key="4">
    <source>
        <dbReference type="ARBA" id="ARBA00022692"/>
    </source>
</evidence>
<accession>A0A1G7YNR6</accession>
<dbReference type="PROSITE" id="PS50928">
    <property type="entry name" value="ABC_TM1"/>
    <property type="match status" value="1"/>
</dbReference>
<evidence type="ECO:0000256" key="7">
    <source>
        <dbReference type="ARBA" id="ARBA00023136"/>
    </source>
</evidence>
<dbReference type="Gene3D" id="1.10.3720.10">
    <property type="entry name" value="MetI-like"/>
    <property type="match status" value="1"/>
</dbReference>
<feature type="transmembrane region" description="Helical" evidence="8">
    <location>
        <begin position="128"/>
        <end position="148"/>
    </location>
</feature>
<dbReference type="NCBIfam" id="TIGR03004">
    <property type="entry name" value="ectoine_ehuC"/>
    <property type="match status" value="1"/>
</dbReference>
<dbReference type="AlphaFoldDB" id="A0A1G7YNR6"/>
<keyword evidence="6 8" id="KW-1133">Transmembrane helix</keyword>